<dbReference type="Pfam" id="PF13704">
    <property type="entry name" value="Glyco_tranf_2_4"/>
    <property type="match status" value="1"/>
</dbReference>
<organism evidence="1 2">
    <name type="scientific">Litorivita pollutaquae</name>
    <dbReference type="NCBI Taxonomy" id="2200892"/>
    <lineage>
        <taxon>Bacteria</taxon>
        <taxon>Pseudomonadati</taxon>
        <taxon>Pseudomonadota</taxon>
        <taxon>Alphaproteobacteria</taxon>
        <taxon>Rhodobacterales</taxon>
        <taxon>Paracoccaceae</taxon>
        <taxon>Litorivita</taxon>
    </lineage>
</organism>
<name>A0A2V4MW30_9RHOB</name>
<dbReference type="RefSeq" id="WP_110795252.1">
    <property type="nucleotide sequence ID" value="NZ_KZ826482.1"/>
</dbReference>
<sequence>MPAAPVPPPRWGIVTTLKGPLRDMQRFAAYHLALGAARIEIYLDAPRASTLRALTTDPRLHVTACDSSYWRDSTIGRRPKQHQLRQAHNATRSYARAHCPLDGTDGVNGAASAPLDWIAHIDMDEFILERGAGADDTARPDVAALLASLPDTATALVMRPAEMLAPEGGGTAPAKGIGGLSGPRHFKLKPVSAGQDKSVLEDLYPNFGAHLRGGFISHLGGKIFARTGIANARLGIHMLFEDGVPTLGRLSSNDLFIGHAHAPSWPVFERHIAFRMTHGSYRKRNSKNFRLADIFDVLTQGHDPENDPDHPMRGFFREVCEARPDLIAALRRHDMLLTRDLHLDALRRDTFPDPANRPSDKARTDA</sequence>
<dbReference type="OrthoDB" id="7834507at2"/>
<proteinExistence type="predicted"/>
<dbReference type="Proteomes" id="UP000248012">
    <property type="component" value="Unassembled WGS sequence"/>
</dbReference>
<protein>
    <recommendedName>
        <fullName evidence="3">Glycosyl transferase family 2</fullName>
    </recommendedName>
</protein>
<dbReference type="EMBL" id="QFVT01000003">
    <property type="protein sequence ID" value="PYC48518.1"/>
    <property type="molecule type" value="Genomic_DNA"/>
</dbReference>
<accession>A0A2V4MW30</accession>
<evidence type="ECO:0000313" key="2">
    <source>
        <dbReference type="Proteomes" id="UP000248012"/>
    </source>
</evidence>
<comment type="caution">
    <text evidence="1">The sequence shown here is derived from an EMBL/GenBank/DDBJ whole genome shotgun (WGS) entry which is preliminary data.</text>
</comment>
<gene>
    <name evidence="1" type="ORF">DI396_05985</name>
</gene>
<keyword evidence="2" id="KW-1185">Reference proteome</keyword>
<evidence type="ECO:0000313" key="1">
    <source>
        <dbReference type="EMBL" id="PYC48518.1"/>
    </source>
</evidence>
<reference evidence="1 2" key="1">
    <citation type="submission" date="2018-05" db="EMBL/GenBank/DDBJ databases">
        <title>Oceanovita maritima gen. nov., sp. nov., a marine bacterium in the family Rhodobacteraceae isolated from surface seawater of Lundu port Xiamen, China.</title>
        <authorList>
            <person name="Hetharua B.H."/>
            <person name="Min D."/>
            <person name="Liao H."/>
            <person name="Tian Y."/>
        </authorList>
    </citation>
    <scope>NUCLEOTIDE SEQUENCE [LARGE SCALE GENOMIC DNA]</scope>
    <source>
        <strain evidence="1 2">FSX-11</strain>
    </source>
</reference>
<dbReference type="AlphaFoldDB" id="A0A2V4MW30"/>
<evidence type="ECO:0008006" key="3">
    <source>
        <dbReference type="Google" id="ProtNLM"/>
    </source>
</evidence>